<dbReference type="Pfam" id="PF20221">
    <property type="entry name" value="DUF6580"/>
    <property type="match status" value="1"/>
</dbReference>
<sequence length="186" mass="19942">MQRLGLTMDKNARLLALLAAIFAAAAMRLLPHPPNFSPIAAMALFSGAYMPRRLTAFVAPFAALLISDALLGGFYPGMNFVYLSFGLTVLIGWLVARQKTAVTIGAAAVASSVMFFVLTNFGMWLFSGIYPLTREGLVACYVAAIPFFQNTLAGDLTFTAALFGGFAIAERFLPAIRQARPAHARA</sequence>
<feature type="transmembrane region" description="Helical" evidence="1">
    <location>
        <begin position="80"/>
        <end position="96"/>
    </location>
</feature>
<organism evidence="2 3">
    <name type="scientific">Sphingomonas anseongensis</name>
    <dbReference type="NCBI Taxonomy" id="2908207"/>
    <lineage>
        <taxon>Bacteria</taxon>
        <taxon>Pseudomonadati</taxon>
        <taxon>Pseudomonadota</taxon>
        <taxon>Alphaproteobacteria</taxon>
        <taxon>Sphingomonadales</taxon>
        <taxon>Sphingomonadaceae</taxon>
        <taxon>Sphingomonas</taxon>
    </lineage>
</organism>
<name>A0ABT0RDA5_9SPHN</name>
<accession>A0ABT0RDA5</accession>
<evidence type="ECO:0008006" key="4">
    <source>
        <dbReference type="Google" id="ProtNLM"/>
    </source>
</evidence>
<keyword evidence="3" id="KW-1185">Reference proteome</keyword>
<keyword evidence="1" id="KW-1133">Transmembrane helix</keyword>
<gene>
    <name evidence="2" type="ORF">LZ519_02635</name>
</gene>
<dbReference type="RefSeq" id="WP_249867181.1">
    <property type="nucleotide sequence ID" value="NZ_JAMGBC010000001.1"/>
</dbReference>
<dbReference type="Proteomes" id="UP001165343">
    <property type="component" value="Unassembled WGS sequence"/>
</dbReference>
<reference evidence="2" key="1">
    <citation type="submission" date="2022-05" db="EMBL/GenBank/DDBJ databases">
        <authorList>
            <person name="Jo J.-H."/>
            <person name="Im W.-T."/>
        </authorList>
    </citation>
    <scope>NUCLEOTIDE SEQUENCE</scope>
    <source>
        <strain evidence="2">RG327</strain>
    </source>
</reference>
<evidence type="ECO:0000313" key="3">
    <source>
        <dbReference type="Proteomes" id="UP001165343"/>
    </source>
</evidence>
<keyword evidence="1" id="KW-0812">Transmembrane</keyword>
<protein>
    <recommendedName>
        <fullName evidence="4">ECF transporter S component</fullName>
    </recommendedName>
</protein>
<keyword evidence="1" id="KW-0472">Membrane</keyword>
<dbReference type="EMBL" id="JAMGBC010000001">
    <property type="protein sequence ID" value="MCL6678216.1"/>
    <property type="molecule type" value="Genomic_DNA"/>
</dbReference>
<dbReference type="InterPro" id="IPR046487">
    <property type="entry name" value="DUF6580"/>
</dbReference>
<evidence type="ECO:0000256" key="1">
    <source>
        <dbReference type="SAM" id="Phobius"/>
    </source>
</evidence>
<comment type="caution">
    <text evidence="2">The sequence shown here is derived from an EMBL/GenBank/DDBJ whole genome shotgun (WGS) entry which is preliminary data.</text>
</comment>
<evidence type="ECO:0000313" key="2">
    <source>
        <dbReference type="EMBL" id="MCL6678216.1"/>
    </source>
</evidence>
<feature type="transmembrane region" description="Helical" evidence="1">
    <location>
        <begin position="102"/>
        <end position="126"/>
    </location>
</feature>
<proteinExistence type="predicted"/>